<dbReference type="InterPro" id="IPR015419">
    <property type="entry name" value="CTAG/Pcc1"/>
</dbReference>
<proteinExistence type="inferred from homology"/>
<dbReference type="Proteomes" id="UP000010469">
    <property type="component" value="Chromosome"/>
</dbReference>
<dbReference type="InParanoid" id="L0AAQ6"/>
<accession>L0AAQ6</accession>
<sequence length="76" mass="8467">MMEVNFKICSNDKIDPLYKSLLAEVNQSSPKKGKVRVELNDNCINLFISSNTLSGLRAISNSYLNLIYAIINSLSV</sequence>
<keyword evidence="3" id="KW-1185">Reference proteome</keyword>
<dbReference type="Pfam" id="PF09341">
    <property type="entry name" value="Pcc1"/>
    <property type="match status" value="1"/>
</dbReference>
<name>L0AAQ6_CALLD</name>
<dbReference type="STRING" id="1056495.Calag_0429"/>
<evidence type="ECO:0008006" key="4">
    <source>
        <dbReference type="Google" id="ProtNLM"/>
    </source>
</evidence>
<evidence type="ECO:0000313" key="3">
    <source>
        <dbReference type="Proteomes" id="UP000010469"/>
    </source>
</evidence>
<evidence type="ECO:0000256" key="1">
    <source>
        <dbReference type="ARBA" id="ARBA00007073"/>
    </source>
</evidence>
<organism evidence="2 3">
    <name type="scientific">Caldisphaera lagunensis (strain DSM 15908 / JCM 11604 / ANMR 0165 / IC-154)</name>
    <dbReference type="NCBI Taxonomy" id="1056495"/>
    <lineage>
        <taxon>Archaea</taxon>
        <taxon>Thermoproteota</taxon>
        <taxon>Thermoprotei</taxon>
        <taxon>Acidilobales</taxon>
        <taxon>Caldisphaeraceae</taxon>
        <taxon>Caldisphaera</taxon>
    </lineage>
</organism>
<dbReference type="Gene3D" id="3.30.310.50">
    <property type="entry name" value="Alpha-D-phosphohexomutase, C-terminal domain"/>
    <property type="match status" value="1"/>
</dbReference>
<dbReference type="KEGG" id="clg:Calag_0429"/>
<evidence type="ECO:0000313" key="2">
    <source>
        <dbReference type="EMBL" id="AFZ70197.1"/>
    </source>
</evidence>
<dbReference type="NCBIfam" id="NF011470">
    <property type="entry name" value="PRK14887.1"/>
    <property type="match status" value="1"/>
</dbReference>
<reference evidence="3" key="1">
    <citation type="submission" date="2012-03" db="EMBL/GenBank/DDBJ databases">
        <title>Complete genome of Caldisphaera lagunensis DSM 15908.</title>
        <authorList>
            <person name="Lucas S."/>
            <person name="Copeland A."/>
            <person name="Lapidus A."/>
            <person name="Glavina del Rio T."/>
            <person name="Dalin E."/>
            <person name="Tice H."/>
            <person name="Bruce D."/>
            <person name="Goodwin L."/>
            <person name="Pitluck S."/>
            <person name="Peters L."/>
            <person name="Mikhailova N."/>
            <person name="Teshima H."/>
            <person name="Kyrpides N."/>
            <person name="Mavromatis K."/>
            <person name="Ivanova N."/>
            <person name="Brettin T."/>
            <person name="Detter J.C."/>
            <person name="Han C."/>
            <person name="Larimer F."/>
            <person name="Land M."/>
            <person name="Hauser L."/>
            <person name="Markowitz V."/>
            <person name="Cheng J.-F."/>
            <person name="Hugenholtz P."/>
            <person name="Woyke T."/>
            <person name="Wu D."/>
            <person name="Spring S."/>
            <person name="Schroeder M."/>
            <person name="Brambilla E."/>
            <person name="Klenk H.-P."/>
            <person name="Eisen J.A."/>
        </authorList>
    </citation>
    <scope>NUCLEOTIDE SEQUENCE [LARGE SCALE GENOMIC DNA]</scope>
    <source>
        <strain evidence="3">DSM 15908 / JCM 11604 / IC-154</strain>
    </source>
</reference>
<dbReference type="HOGENOM" id="CLU_2645680_0_0_2"/>
<dbReference type="EMBL" id="CP003378">
    <property type="protein sequence ID" value="AFZ70197.1"/>
    <property type="molecule type" value="Genomic_DNA"/>
</dbReference>
<dbReference type="eggNOG" id="arCOG04414">
    <property type="taxonomic scope" value="Archaea"/>
</dbReference>
<comment type="similarity">
    <text evidence="1">Belongs to the CTAG/PCC1 family.</text>
</comment>
<gene>
    <name evidence="2" type="ordered locus">Calag_0429</name>
</gene>
<protein>
    <recommendedName>
        <fullName evidence="4">Transcription factor Pcc1</fullName>
    </recommendedName>
</protein>
<dbReference type="AlphaFoldDB" id="L0AAQ6"/>